<accession>A0A0N5C1I5</accession>
<evidence type="ECO:0000313" key="3">
    <source>
        <dbReference type="WBParaSite" id="SPAL_0001185800.1"/>
    </source>
</evidence>
<sequence length="436" mass="50381">MSSDWIVDEEHVAKLELKLKELKDRKVTSREVIKQLEEVNCFQLSCDNVELKFEDNFVDDKVLDNSWIKKKIAPQNCAVLILIRETMESQTMEYDRSEYFQCAYNNADSLHIDKDGRRMILDIFGNLLYIKDAQIESSYDLLNLIDKGDGFTNEGNVVEVVSSCTKGDKLAVSWTVFNMDYIPLYSILTLFDIVDDIGIVVCVGQKIMDSIVNCTNIASFNGKDYAVFQLHDTLPQIFEIGGNKFENISDPTTVSHIFRDYPTNSTYVRTIFYSDDQYDFCIAFNDTGKLYITVASKEKFLTRRIKCFNRVLSFIKFFKEKGNSSIYKLITTEGDGPVYHYNIEVNDGDFMETLSYQDNTWDNYDLVTNIDFNSDMSEYSISTYGGGVFVYKYFWNHSTLHHIFRVDCPITTIKYIDDSSYAILSNSGLHIYKRIS</sequence>
<dbReference type="Proteomes" id="UP000046392">
    <property type="component" value="Unplaced"/>
</dbReference>
<dbReference type="InterPro" id="IPR036322">
    <property type="entry name" value="WD40_repeat_dom_sf"/>
</dbReference>
<evidence type="ECO:0000256" key="1">
    <source>
        <dbReference type="SAM" id="Coils"/>
    </source>
</evidence>
<dbReference type="AlphaFoldDB" id="A0A0N5C1I5"/>
<feature type="coiled-coil region" evidence="1">
    <location>
        <begin position="12"/>
        <end position="39"/>
    </location>
</feature>
<keyword evidence="1" id="KW-0175">Coiled coil</keyword>
<organism evidence="2 3">
    <name type="scientific">Strongyloides papillosus</name>
    <name type="common">Intestinal threadworm</name>
    <dbReference type="NCBI Taxonomy" id="174720"/>
    <lineage>
        <taxon>Eukaryota</taxon>
        <taxon>Metazoa</taxon>
        <taxon>Ecdysozoa</taxon>
        <taxon>Nematoda</taxon>
        <taxon>Chromadorea</taxon>
        <taxon>Rhabditida</taxon>
        <taxon>Tylenchina</taxon>
        <taxon>Panagrolaimomorpha</taxon>
        <taxon>Strongyloidoidea</taxon>
        <taxon>Strongyloididae</taxon>
        <taxon>Strongyloides</taxon>
    </lineage>
</organism>
<name>A0A0N5C1I5_STREA</name>
<dbReference type="SUPFAM" id="SSF50978">
    <property type="entry name" value="WD40 repeat-like"/>
    <property type="match status" value="1"/>
</dbReference>
<keyword evidence="2" id="KW-1185">Reference proteome</keyword>
<reference evidence="3" key="1">
    <citation type="submission" date="2017-02" db="UniProtKB">
        <authorList>
            <consortium name="WormBaseParasite"/>
        </authorList>
    </citation>
    <scope>IDENTIFICATION</scope>
</reference>
<protein>
    <submittedName>
        <fullName evidence="3">SAP domain-containing protein</fullName>
    </submittedName>
</protein>
<proteinExistence type="predicted"/>
<evidence type="ECO:0000313" key="2">
    <source>
        <dbReference type="Proteomes" id="UP000046392"/>
    </source>
</evidence>
<dbReference type="WBParaSite" id="SPAL_0001185800.1">
    <property type="protein sequence ID" value="SPAL_0001185800.1"/>
    <property type="gene ID" value="SPAL_0001185800"/>
</dbReference>